<keyword evidence="2" id="KW-1133">Transmembrane helix</keyword>
<gene>
    <name evidence="3" type="ORF">ACFSR5_14215</name>
</gene>
<accession>A0ABW5KMI0</accession>
<evidence type="ECO:0000256" key="1">
    <source>
        <dbReference type="SAM" id="MobiDB-lite"/>
    </source>
</evidence>
<dbReference type="SUPFAM" id="SSF74653">
    <property type="entry name" value="TolA/TonB C-terminal domain"/>
    <property type="match status" value="1"/>
</dbReference>
<evidence type="ECO:0000313" key="4">
    <source>
        <dbReference type="Proteomes" id="UP001597545"/>
    </source>
</evidence>
<proteinExistence type="predicted"/>
<organism evidence="3 4">
    <name type="scientific">Sphingobacterium suaedae</name>
    <dbReference type="NCBI Taxonomy" id="1686402"/>
    <lineage>
        <taxon>Bacteria</taxon>
        <taxon>Pseudomonadati</taxon>
        <taxon>Bacteroidota</taxon>
        <taxon>Sphingobacteriia</taxon>
        <taxon>Sphingobacteriales</taxon>
        <taxon>Sphingobacteriaceae</taxon>
        <taxon>Sphingobacterium</taxon>
    </lineage>
</organism>
<dbReference type="Gene3D" id="2.60.40.1120">
    <property type="entry name" value="Carboxypeptidase-like, regulatory domain"/>
    <property type="match status" value="1"/>
</dbReference>
<dbReference type="Proteomes" id="UP001597545">
    <property type="component" value="Unassembled WGS sequence"/>
</dbReference>
<dbReference type="InterPro" id="IPR008969">
    <property type="entry name" value="CarboxyPept-like_regulatory"/>
</dbReference>
<name>A0ABW5KMI0_9SPHI</name>
<evidence type="ECO:0000313" key="3">
    <source>
        <dbReference type="EMBL" id="MFD2548802.1"/>
    </source>
</evidence>
<protein>
    <submittedName>
        <fullName evidence="3">Carboxypeptidase-like regulatory domain-containing protein</fullName>
    </submittedName>
</protein>
<sequence length="412" mass="45603">MQNKQVDIAYIRKYVAGELSPKEMYELERAAHEDEMLMDIILGVEAEFAKSGTFPKADIQRRIADRITDRPVRNFVAWKLWGIAASILFAVGISFYLFQQRSTPQEEAMPITYKDLPKNDTLSTFSPAPVPRLLNERDSSADSRLAFAEKPKAISTPASKRTGRKTPRELRPASVPTDTHPLPDSSRREWLVAQVEPPKITEGVRLTAANKGKQASPNIRIRGTGTVAASSTTQTVVLGRVSDQTTKQPVYAQVKDLNTDQVFYTDSMGRFIAVSDSGKVALTISSIGYETQNLIAGTSEQDIRLAPANNSLDEVVVSGYRLPKQPKKAIPTTGWSAFRNYVKQAADTLGLNRGTVVLRFDIDEKGQPIQIRVESATSDLHADRATTILKNGPTWIPGRRSTNIKLTVEFDN</sequence>
<dbReference type="Pfam" id="PF13715">
    <property type="entry name" value="CarbopepD_reg_2"/>
    <property type="match status" value="1"/>
</dbReference>
<comment type="caution">
    <text evidence="3">The sequence shown here is derived from an EMBL/GenBank/DDBJ whole genome shotgun (WGS) entry which is preliminary data.</text>
</comment>
<dbReference type="RefSeq" id="WP_380904931.1">
    <property type="nucleotide sequence ID" value="NZ_JBHUEG010000005.1"/>
</dbReference>
<dbReference type="SUPFAM" id="SSF49464">
    <property type="entry name" value="Carboxypeptidase regulatory domain-like"/>
    <property type="match status" value="1"/>
</dbReference>
<keyword evidence="4" id="KW-1185">Reference proteome</keyword>
<feature type="transmembrane region" description="Helical" evidence="2">
    <location>
        <begin position="76"/>
        <end position="98"/>
    </location>
</feature>
<keyword evidence="2" id="KW-0472">Membrane</keyword>
<reference evidence="4" key="1">
    <citation type="journal article" date="2019" name="Int. J. Syst. Evol. Microbiol.">
        <title>The Global Catalogue of Microorganisms (GCM) 10K type strain sequencing project: providing services to taxonomists for standard genome sequencing and annotation.</title>
        <authorList>
            <consortium name="The Broad Institute Genomics Platform"/>
            <consortium name="The Broad Institute Genome Sequencing Center for Infectious Disease"/>
            <person name="Wu L."/>
            <person name="Ma J."/>
        </authorList>
    </citation>
    <scope>NUCLEOTIDE SEQUENCE [LARGE SCALE GENOMIC DNA]</scope>
    <source>
        <strain evidence="4">KCTC 42662</strain>
    </source>
</reference>
<keyword evidence="2" id="KW-0812">Transmembrane</keyword>
<feature type="region of interest" description="Disordered" evidence="1">
    <location>
        <begin position="146"/>
        <end position="185"/>
    </location>
</feature>
<evidence type="ECO:0000256" key="2">
    <source>
        <dbReference type="SAM" id="Phobius"/>
    </source>
</evidence>
<dbReference type="EMBL" id="JBHULR010000006">
    <property type="protein sequence ID" value="MFD2548802.1"/>
    <property type="molecule type" value="Genomic_DNA"/>
</dbReference>